<dbReference type="InterPro" id="IPR013780">
    <property type="entry name" value="Glyco_hydro_b"/>
</dbReference>
<name>A0A9X3B922_9BACT</name>
<evidence type="ECO:0000256" key="1">
    <source>
        <dbReference type="ARBA" id="ARBA00022801"/>
    </source>
</evidence>
<evidence type="ECO:0000256" key="3">
    <source>
        <dbReference type="SAM" id="SignalP"/>
    </source>
</evidence>
<organism evidence="5 6">
    <name type="scientific">Paraflavisolibacter caeni</name>
    <dbReference type="NCBI Taxonomy" id="2982496"/>
    <lineage>
        <taxon>Bacteria</taxon>
        <taxon>Pseudomonadati</taxon>
        <taxon>Bacteroidota</taxon>
        <taxon>Chitinophagia</taxon>
        <taxon>Chitinophagales</taxon>
        <taxon>Chitinophagaceae</taxon>
        <taxon>Paraflavisolibacter</taxon>
    </lineage>
</organism>
<dbReference type="Pfam" id="PF10438">
    <property type="entry name" value="Cyc-maltodext_C"/>
    <property type="match status" value="1"/>
</dbReference>
<dbReference type="InterPro" id="IPR006047">
    <property type="entry name" value="GH13_cat_dom"/>
</dbReference>
<feature type="domain" description="Glycosyl hydrolase family 13 catalytic" evidence="4">
    <location>
        <begin position="131"/>
        <end position="529"/>
    </location>
</feature>
<dbReference type="PANTHER" id="PTHR10357:SF210">
    <property type="entry name" value="MALTODEXTRIN GLUCOSIDASE"/>
    <property type="match status" value="1"/>
</dbReference>
<dbReference type="Gene3D" id="2.60.40.1180">
    <property type="entry name" value="Golgi alpha-mannosidase II"/>
    <property type="match status" value="1"/>
</dbReference>
<dbReference type="SMART" id="SM00642">
    <property type="entry name" value="Aamy"/>
    <property type="match status" value="1"/>
</dbReference>
<evidence type="ECO:0000313" key="5">
    <source>
        <dbReference type="EMBL" id="MCU7551555.1"/>
    </source>
</evidence>
<dbReference type="RefSeq" id="WP_279298992.1">
    <property type="nucleotide sequence ID" value="NZ_JAOTIF010000021.1"/>
</dbReference>
<accession>A0A9X3B922</accession>
<dbReference type="CDD" id="cd11340">
    <property type="entry name" value="AmyAc_bac_CMD_like_3"/>
    <property type="match status" value="1"/>
</dbReference>
<dbReference type="Gene3D" id="2.60.40.10">
    <property type="entry name" value="Immunoglobulins"/>
    <property type="match status" value="1"/>
</dbReference>
<feature type="chain" id="PRO_5040853120" evidence="3">
    <location>
        <begin position="20"/>
        <end position="619"/>
    </location>
</feature>
<dbReference type="InterPro" id="IPR019492">
    <property type="entry name" value="Cyclo-malto-dextrinase_C"/>
</dbReference>
<dbReference type="AlphaFoldDB" id="A0A9X3B922"/>
<dbReference type="InterPro" id="IPR013783">
    <property type="entry name" value="Ig-like_fold"/>
</dbReference>
<reference evidence="5" key="2">
    <citation type="submission" date="2023-04" db="EMBL/GenBank/DDBJ databases">
        <title>Paracnuella aquatica gen. nov., sp. nov., a member of the family Chitinophagaceae isolated from a hot spring.</title>
        <authorList>
            <person name="Wang C."/>
        </authorList>
    </citation>
    <scope>NUCLEOTIDE SEQUENCE</scope>
    <source>
        <strain evidence="5">LB-8</strain>
    </source>
</reference>
<feature type="signal peptide" evidence="3">
    <location>
        <begin position="1"/>
        <end position="19"/>
    </location>
</feature>
<reference evidence="5" key="1">
    <citation type="submission" date="2022-09" db="EMBL/GenBank/DDBJ databases">
        <authorList>
            <person name="Yuan C."/>
            <person name="Ke Z."/>
        </authorList>
    </citation>
    <scope>NUCLEOTIDE SEQUENCE</scope>
    <source>
        <strain evidence="5">LB-8</strain>
    </source>
</reference>
<keyword evidence="3" id="KW-0732">Signal</keyword>
<proteinExistence type="predicted"/>
<dbReference type="SUPFAM" id="SSF51445">
    <property type="entry name" value="(Trans)glycosidases"/>
    <property type="match status" value="1"/>
</dbReference>
<evidence type="ECO:0000256" key="2">
    <source>
        <dbReference type="ARBA" id="ARBA00023295"/>
    </source>
</evidence>
<keyword evidence="6" id="KW-1185">Reference proteome</keyword>
<dbReference type="GO" id="GO:0005975">
    <property type="term" value="P:carbohydrate metabolic process"/>
    <property type="evidence" value="ECO:0007669"/>
    <property type="project" value="InterPro"/>
</dbReference>
<dbReference type="EMBL" id="JAOTIF010000021">
    <property type="protein sequence ID" value="MCU7551555.1"/>
    <property type="molecule type" value="Genomic_DNA"/>
</dbReference>
<dbReference type="Proteomes" id="UP001155483">
    <property type="component" value="Unassembled WGS sequence"/>
</dbReference>
<gene>
    <name evidence="5" type="ORF">OCK74_20710</name>
</gene>
<dbReference type="SUPFAM" id="SSF81296">
    <property type="entry name" value="E set domains"/>
    <property type="match status" value="1"/>
</dbReference>
<dbReference type="InterPro" id="IPR014756">
    <property type="entry name" value="Ig_E-set"/>
</dbReference>
<dbReference type="Pfam" id="PF09087">
    <property type="entry name" value="Cyc-maltodext_N"/>
    <property type="match status" value="1"/>
</dbReference>
<sequence>MRKLILLFFSYLVFVWANANEYKVDGIYPSNWWVGMKNPKVQLMVHGSNISENTFTINYPGVKLVKVNKVENPNYVFLDLTIAPLAKPGQLKIHINGFNGDGDISFELKQRRKGKGTLYAQGVTSNDFIYLLMPDRFSNGDYSNDKVPGMKDQSLNRDSLYHRHGGDLKGVINHLDYLQDLGVTTLWMTPVLENDMPNRTEHGYAITNHYKVDPRLGGNDVYKRLSDELHKRGMKLIQDAVYNHTGLQHFFVQDLPMKDWLNQWPKYTNTTYKDQPLMDSYASIKDREVMSNGWFTPQMPDLNQNNPYVANFLIQHAIWSVEEFGVDGWRIDTYIYNDLPFMNRCNKALMDEYPKITLFGETWVHGMLDQAFFTQNNMGNIPFKSNLPGVTDFQTNLYGINPALTQNFGWTEGVNKLYQTLANDFIYVDPMKNVTFLDNHDMTRFLSQVGEDIDKLKMGIGWLFTTRGIPQLYYGTEILMKGVSNPDGWVRLDFQGGWKEDAQNKFTKEGRTEQENEVFNWTKTLANFRKRSSALKTGKLMQYVPEDWVYTYFRYDNNQTVMVIMNTATEEKTIDVSRFSEQTNGFRKAVNVVTSSSNEFSNIKWIIPAKTLWVLNLEK</sequence>
<keyword evidence="1 5" id="KW-0378">Hydrolase</keyword>
<evidence type="ECO:0000313" key="6">
    <source>
        <dbReference type="Proteomes" id="UP001155483"/>
    </source>
</evidence>
<comment type="caution">
    <text evidence="5">The sequence shown here is derived from an EMBL/GenBank/DDBJ whole genome shotgun (WGS) entry which is preliminary data.</text>
</comment>
<dbReference type="InterPro" id="IPR015171">
    <property type="entry name" value="Cyc-maltodext_N"/>
</dbReference>
<dbReference type="Pfam" id="PF00128">
    <property type="entry name" value="Alpha-amylase"/>
    <property type="match status" value="1"/>
</dbReference>
<protein>
    <submittedName>
        <fullName evidence="5">Glycoside hydrolase family 13 protein</fullName>
    </submittedName>
</protein>
<dbReference type="SUPFAM" id="SSF51011">
    <property type="entry name" value="Glycosyl hydrolase domain"/>
    <property type="match status" value="1"/>
</dbReference>
<dbReference type="GO" id="GO:0016798">
    <property type="term" value="F:hydrolase activity, acting on glycosyl bonds"/>
    <property type="evidence" value="ECO:0007669"/>
    <property type="project" value="UniProtKB-KW"/>
</dbReference>
<evidence type="ECO:0000259" key="4">
    <source>
        <dbReference type="SMART" id="SM00642"/>
    </source>
</evidence>
<keyword evidence="2" id="KW-0326">Glycosidase</keyword>
<dbReference type="InterPro" id="IPR017853">
    <property type="entry name" value="GH"/>
</dbReference>
<dbReference type="PANTHER" id="PTHR10357">
    <property type="entry name" value="ALPHA-AMYLASE FAMILY MEMBER"/>
    <property type="match status" value="1"/>
</dbReference>
<dbReference type="Gene3D" id="3.20.20.80">
    <property type="entry name" value="Glycosidases"/>
    <property type="match status" value="1"/>
</dbReference>